<evidence type="ECO:0000313" key="2">
    <source>
        <dbReference type="EMBL" id="KKL52706.1"/>
    </source>
</evidence>
<evidence type="ECO:0000256" key="1">
    <source>
        <dbReference type="SAM" id="MobiDB-lite"/>
    </source>
</evidence>
<feature type="non-terminal residue" evidence="2">
    <location>
        <position position="1"/>
    </location>
</feature>
<sequence>RNLNKIDSLSNGIGLKVAKRQSVDPEIKALREEFAKAKREIYASDIEATKIERATKRVDELKGQLESGERKSKEDRQAESPELLALRQQARDITKELNLKETLADLKNQIETGDIIIPEKRVKREIDPRLEDIQIEVNRARKKIRILIADSAPWNAERAFDEGFQLMKSLKGTGEFSFTARQLAGQLLPHPWQVAKRVPASVKAAFSEKYAEKVQNAIENNPNFHLYVRHGLVLLDLDSPHAQEQAEIFTGGLAERIPIWGRVVRASGRQSVAISNLARTDAFDRYTEGNPYATREELDAFADIANKTTGIGDVRWVGPLLKTFTRTFYAPKFILSRIQTPLLIYKHRKLPRVRKVIAKEIVRAVGSSAAILLLAQYAGAHIEWWDVDDPDWMKIRIGNSRIDIFGSYLQVARAIARTGKSGILRAQGLESDTDPLELGISFLTWKLSPAVTTTLELWKGKTAVGDEITIPETLIRAFIPMAAEDIEDAAKDEDSIGVIGATALTSVGVGVSTYYDSESAVRRKAKRRMRAARDMEPGEEQDALVAEIIKMVGDHNRRDPENIILSINPD</sequence>
<organism evidence="2">
    <name type="scientific">marine sediment metagenome</name>
    <dbReference type="NCBI Taxonomy" id="412755"/>
    <lineage>
        <taxon>unclassified sequences</taxon>
        <taxon>metagenomes</taxon>
        <taxon>ecological metagenomes</taxon>
    </lineage>
</organism>
<dbReference type="AlphaFoldDB" id="A0A0F9DFY9"/>
<name>A0A0F9DFY9_9ZZZZ</name>
<protein>
    <submittedName>
        <fullName evidence="2">Uncharacterized protein</fullName>
    </submittedName>
</protein>
<reference evidence="2" key="1">
    <citation type="journal article" date="2015" name="Nature">
        <title>Complex archaea that bridge the gap between prokaryotes and eukaryotes.</title>
        <authorList>
            <person name="Spang A."/>
            <person name="Saw J.H."/>
            <person name="Jorgensen S.L."/>
            <person name="Zaremba-Niedzwiedzka K."/>
            <person name="Martijn J."/>
            <person name="Lind A.E."/>
            <person name="van Eijk R."/>
            <person name="Schleper C."/>
            <person name="Guy L."/>
            <person name="Ettema T.J."/>
        </authorList>
    </citation>
    <scope>NUCLEOTIDE SEQUENCE</scope>
</reference>
<gene>
    <name evidence="2" type="ORF">LCGC14_2282780</name>
</gene>
<comment type="caution">
    <text evidence="2">The sequence shown here is derived from an EMBL/GenBank/DDBJ whole genome shotgun (WGS) entry which is preliminary data.</text>
</comment>
<proteinExistence type="predicted"/>
<feature type="region of interest" description="Disordered" evidence="1">
    <location>
        <begin position="60"/>
        <end position="81"/>
    </location>
</feature>
<dbReference type="EMBL" id="LAZR01031797">
    <property type="protein sequence ID" value="KKL52706.1"/>
    <property type="molecule type" value="Genomic_DNA"/>
</dbReference>
<accession>A0A0F9DFY9</accession>
<feature type="compositionally biased region" description="Basic and acidic residues" evidence="1">
    <location>
        <begin position="60"/>
        <end position="79"/>
    </location>
</feature>